<evidence type="ECO:0000313" key="14">
    <source>
        <dbReference type="Proteomes" id="UP000325211"/>
    </source>
</evidence>
<dbReference type="GO" id="GO:0000155">
    <property type="term" value="F:phosphorelay sensor kinase activity"/>
    <property type="evidence" value="ECO:0007669"/>
    <property type="project" value="InterPro"/>
</dbReference>
<proteinExistence type="predicted"/>
<comment type="subcellular location">
    <subcellularLocation>
        <location evidence="1">Membrane</location>
        <topology evidence="1">Multi-pass membrane protein</topology>
    </subcellularLocation>
</comment>
<dbReference type="Gene3D" id="1.20.120.620">
    <property type="entry name" value="Backbone structure of the membrane domain of e. Coli histidine kinase receptor kdpd"/>
    <property type="match status" value="1"/>
</dbReference>
<dbReference type="AlphaFoldDB" id="A0A5P2D7U3"/>
<feature type="transmembrane region" description="Helical" evidence="11">
    <location>
        <begin position="459"/>
        <end position="480"/>
    </location>
</feature>
<dbReference type="InterPro" id="IPR052023">
    <property type="entry name" value="Histidine_kinase_KdpD"/>
</dbReference>
<keyword evidence="9" id="KW-0902">Two-component regulatory system</keyword>
<dbReference type="InterPro" id="IPR036890">
    <property type="entry name" value="HATPase_C_sf"/>
</dbReference>
<dbReference type="GO" id="GO:0005886">
    <property type="term" value="C:plasma membrane"/>
    <property type="evidence" value="ECO:0007669"/>
    <property type="project" value="TreeGrafter"/>
</dbReference>
<keyword evidence="6 13" id="KW-0418">Kinase</keyword>
<protein>
    <submittedName>
        <fullName evidence="13">Sensor histidine kinase KdpD</fullName>
    </submittedName>
</protein>
<dbReference type="GO" id="GO:0005737">
    <property type="term" value="C:cytoplasm"/>
    <property type="evidence" value="ECO:0007669"/>
    <property type="project" value="UniProtKB-ARBA"/>
</dbReference>
<dbReference type="Gene3D" id="3.30.565.10">
    <property type="entry name" value="Histidine kinase-like ATPase, C-terminal domain"/>
    <property type="match status" value="1"/>
</dbReference>
<evidence type="ECO:0000256" key="9">
    <source>
        <dbReference type="ARBA" id="ARBA00023012"/>
    </source>
</evidence>
<dbReference type="EMBL" id="CP029190">
    <property type="protein sequence ID" value="QES51204.1"/>
    <property type="molecule type" value="Genomic_DNA"/>
</dbReference>
<evidence type="ECO:0000256" key="5">
    <source>
        <dbReference type="ARBA" id="ARBA00022741"/>
    </source>
</evidence>
<dbReference type="Pfam" id="PF13493">
    <property type="entry name" value="DUF4118"/>
    <property type="match status" value="1"/>
</dbReference>
<dbReference type="PANTHER" id="PTHR45569">
    <property type="entry name" value="SENSOR PROTEIN KDPD"/>
    <property type="match status" value="1"/>
</dbReference>
<keyword evidence="8 11" id="KW-1133">Transmembrane helix</keyword>
<feature type="transmembrane region" description="Helical" evidence="11">
    <location>
        <begin position="411"/>
        <end position="439"/>
    </location>
</feature>
<dbReference type="GO" id="GO:0005524">
    <property type="term" value="F:ATP binding"/>
    <property type="evidence" value="ECO:0007669"/>
    <property type="project" value="UniProtKB-KW"/>
</dbReference>
<sequence length="818" mass="87505">MPRGRLRIYLGAAPGVGKTYAMLEEGLRLRSEGTDVVTALVESHGRRPVAALAEGLETVPRHTLVYRGTAFTEMDLDAVLARHPQVALVDELAHSNVPGSRHAKRWQDVEELLDAGIDVTTTLNVQHLESLRDVVRQITGVAQRETLPDEVARRADQVELVDLPPELLRRRMVHGDIYAPDRIASALSHYFRIGNLTALRELALLWLADRVEEGLLRYRAEHGITGPWETRERIMVGLTGGPEGETLIRRAARITARTPGSELLALHVVPADGLVHADPAALAAQRTLVESLGGSYHQTTGDNVPDALIQFAEAENVTQVVLGASRRGRLSTFLQGSVGQRTIQRSGPIDVFVITHEAAAGTTTPRIPRLGVAAGRRRVWTALLLTAVVLPVITALLALARDVVDLSFDLVVYLLAVVVIALVGGLLPALLAAVAAALLANWFFTEPYHSLSVRGTGDILGLVVFVAAAVIVGTSAGRAARHGRQAVRARAEARALSRLAAGMMRGQALPALLEQVREDFGLDAVSLLERDTEPVAEPRWYVVASAGEHPPEHPSEADVESPVDERLTLVASGRLGGDDQRVLGVCAAQLAMAHTQGRLAATAAEAGLRAEAERSRAAGFLTASRELRDLLGTTESALAGLRARAAQDPEGRRLFGVVRSAQHRAARLLGELDDLSRLEAGALDLYLRPVDLNEALAAALDDLGPGGHTIDCQLPEQLPDVIADAAVLTRVLATVAADALRHSPPDRPPHLVAETADGHLVIRVTDGAADPETLRGRTDSLPQRLSRDLTESMGGTVRVAATGSAFAVDLTLPTARRR</sequence>
<keyword evidence="4 11" id="KW-0812">Transmembrane</keyword>
<gene>
    <name evidence="13" type="ORF">DEJ50_28565</name>
</gene>
<reference evidence="13 14" key="1">
    <citation type="submission" date="2018-05" db="EMBL/GenBank/DDBJ databases">
        <title>Streptomyces venezuelae.</title>
        <authorList>
            <person name="Kim W."/>
            <person name="Lee N."/>
            <person name="Cho B.-K."/>
        </authorList>
    </citation>
    <scope>NUCLEOTIDE SEQUENCE [LARGE SCALE GENOMIC DNA]</scope>
    <source>
        <strain evidence="13 14">ATCC 21782</strain>
    </source>
</reference>
<evidence type="ECO:0000256" key="7">
    <source>
        <dbReference type="ARBA" id="ARBA00022840"/>
    </source>
</evidence>
<dbReference type="InterPro" id="IPR006016">
    <property type="entry name" value="UspA"/>
</dbReference>
<dbReference type="SUPFAM" id="SSF55874">
    <property type="entry name" value="ATPase domain of HSP90 chaperone/DNA topoisomerase II/histidine kinase"/>
    <property type="match status" value="1"/>
</dbReference>
<dbReference type="Gene3D" id="3.40.50.620">
    <property type="entry name" value="HUPs"/>
    <property type="match status" value="1"/>
</dbReference>
<keyword evidence="5" id="KW-0547">Nucleotide-binding</keyword>
<evidence type="ECO:0000256" key="10">
    <source>
        <dbReference type="ARBA" id="ARBA00023136"/>
    </source>
</evidence>
<dbReference type="InterPro" id="IPR003852">
    <property type="entry name" value="Sig_transdc_His_kinase_KdpD_N"/>
</dbReference>
<accession>A0A5P2D7U3</accession>
<evidence type="ECO:0000256" key="4">
    <source>
        <dbReference type="ARBA" id="ARBA00022692"/>
    </source>
</evidence>
<evidence type="ECO:0000256" key="1">
    <source>
        <dbReference type="ARBA" id="ARBA00004141"/>
    </source>
</evidence>
<keyword evidence="2" id="KW-0597">Phosphoprotein</keyword>
<evidence type="ECO:0000259" key="12">
    <source>
        <dbReference type="PROSITE" id="PS50109"/>
    </source>
</evidence>
<dbReference type="InterPro" id="IPR027417">
    <property type="entry name" value="P-loop_NTPase"/>
</dbReference>
<dbReference type="InterPro" id="IPR005467">
    <property type="entry name" value="His_kinase_dom"/>
</dbReference>
<feature type="domain" description="Histidine kinase" evidence="12">
    <location>
        <begin position="622"/>
        <end position="816"/>
    </location>
</feature>
<dbReference type="Gene3D" id="3.40.50.300">
    <property type="entry name" value="P-loop containing nucleotide triphosphate hydrolases"/>
    <property type="match status" value="1"/>
</dbReference>
<evidence type="ECO:0000256" key="8">
    <source>
        <dbReference type="ARBA" id="ARBA00022989"/>
    </source>
</evidence>
<dbReference type="FunFam" id="3.40.50.300:FF:000483">
    <property type="entry name" value="Sensor histidine kinase KdpD"/>
    <property type="match status" value="1"/>
</dbReference>
<evidence type="ECO:0000313" key="13">
    <source>
        <dbReference type="EMBL" id="QES51204.1"/>
    </source>
</evidence>
<dbReference type="Pfam" id="PF02702">
    <property type="entry name" value="KdpD"/>
    <property type="match status" value="1"/>
</dbReference>
<dbReference type="PROSITE" id="PS50109">
    <property type="entry name" value="HIS_KIN"/>
    <property type="match status" value="1"/>
</dbReference>
<evidence type="ECO:0000256" key="2">
    <source>
        <dbReference type="ARBA" id="ARBA00022553"/>
    </source>
</evidence>
<name>A0A5P2D7U3_STRVZ</name>
<evidence type="ECO:0000256" key="3">
    <source>
        <dbReference type="ARBA" id="ARBA00022679"/>
    </source>
</evidence>
<dbReference type="PANTHER" id="PTHR45569:SF1">
    <property type="entry name" value="SENSOR PROTEIN KDPD"/>
    <property type="match status" value="1"/>
</dbReference>
<keyword evidence="10 11" id="KW-0472">Membrane</keyword>
<dbReference type="Proteomes" id="UP000325211">
    <property type="component" value="Chromosome"/>
</dbReference>
<evidence type="ECO:0000256" key="11">
    <source>
        <dbReference type="SAM" id="Phobius"/>
    </source>
</evidence>
<keyword evidence="7" id="KW-0067">ATP-binding</keyword>
<dbReference type="SUPFAM" id="SSF52402">
    <property type="entry name" value="Adenine nucleotide alpha hydrolases-like"/>
    <property type="match status" value="1"/>
</dbReference>
<dbReference type="OrthoDB" id="9806130at2"/>
<dbReference type="Pfam" id="PF00582">
    <property type="entry name" value="Usp"/>
    <property type="match status" value="1"/>
</dbReference>
<keyword evidence="3" id="KW-0808">Transferase</keyword>
<evidence type="ECO:0000256" key="6">
    <source>
        <dbReference type="ARBA" id="ARBA00022777"/>
    </source>
</evidence>
<feature type="transmembrane region" description="Helical" evidence="11">
    <location>
        <begin position="379"/>
        <end position="399"/>
    </location>
</feature>
<organism evidence="13 14">
    <name type="scientific">Streptomyces venezuelae</name>
    <dbReference type="NCBI Taxonomy" id="54571"/>
    <lineage>
        <taxon>Bacteria</taxon>
        <taxon>Bacillati</taxon>
        <taxon>Actinomycetota</taxon>
        <taxon>Actinomycetes</taxon>
        <taxon>Kitasatosporales</taxon>
        <taxon>Streptomycetaceae</taxon>
        <taxon>Streptomyces</taxon>
    </lineage>
</organism>
<dbReference type="InterPro" id="IPR038318">
    <property type="entry name" value="KdpD_sf"/>
</dbReference>
<dbReference type="InterPro" id="IPR014729">
    <property type="entry name" value="Rossmann-like_a/b/a_fold"/>
</dbReference>
<dbReference type="InterPro" id="IPR025201">
    <property type="entry name" value="KdpD_TM"/>
</dbReference>